<dbReference type="Proteomes" id="UP000178417">
    <property type="component" value="Unassembled WGS sequence"/>
</dbReference>
<evidence type="ECO:0000259" key="1">
    <source>
        <dbReference type="Pfam" id="PF10105"/>
    </source>
</evidence>
<gene>
    <name evidence="2" type="ORF">A2310_08375</name>
</gene>
<dbReference type="InterPro" id="IPR018768">
    <property type="entry name" value="DUF2344"/>
</dbReference>
<dbReference type="AlphaFoldDB" id="A0A1F4SVG4"/>
<proteinExistence type="predicted"/>
<feature type="domain" description="DUF2344" evidence="1">
    <location>
        <begin position="8"/>
        <end position="101"/>
    </location>
</feature>
<dbReference type="NCBIfam" id="TIGR03936">
    <property type="entry name" value="sam_1_link_chp"/>
    <property type="match status" value="1"/>
</dbReference>
<name>A0A1F4SVG4_UNCSA</name>
<dbReference type="EMBL" id="MEUB01000009">
    <property type="protein sequence ID" value="OGC24410.1"/>
    <property type="molecule type" value="Genomic_DNA"/>
</dbReference>
<accession>A0A1F4SVG4</accession>
<protein>
    <recommendedName>
        <fullName evidence="1">DUF2344 domain-containing protein</fullName>
    </recommendedName>
</protein>
<evidence type="ECO:0000313" key="2">
    <source>
        <dbReference type="EMBL" id="OGC24410.1"/>
    </source>
</evidence>
<organism evidence="2 3">
    <name type="scientific">candidate division WOR-1 bacterium RIFOXYB2_FULL_37_13</name>
    <dbReference type="NCBI Taxonomy" id="1802579"/>
    <lineage>
        <taxon>Bacteria</taxon>
        <taxon>Bacillati</taxon>
        <taxon>Saganbacteria</taxon>
    </lineage>
</organism>
<comment type="caution">
    <text evidence="2">The sequence shown here is derived from an EMBL/GenBank/DDBJ whole genome shotgun (WGS) entry which is preliminary data.</text>
</comment>
<reference evidence="2 3" key="1">
    <citation type="journal article" date="2016" name="Nat. Commun.">
        <title>Thousands of microbial genomes shed light on interconnected biogeochemical processes in an aquifer system.</title>
        <authorList>
            <person name="Anantharaman K."/>
            <person name="Brown C.T."/>
            <person name="Hug L.A."/>
            <person name="Sharon I."/>
            <person name="Castelle C.J."/>
            <person name="Probst A.J."/>
            <person name="Thomas B.C."/>
            <person name="Singh A."/>
            <person name="Wilkins M.J."/>
            <person name="Karaoz U."/>
            <person name="Brodie E.L."/>
            <person name="Williams K.H."/>
            <person name="Hubbard S.S."/>
            <person name="Banfield J.F."/>
        </authorList>
    </citation>
    <scope>NUCLEOTIDE SEQUENCE [LARGE SCALE GENOMIC DNA]</scope>
</reference>
<dbReference type="STRING" id="1802579.A2310_08375"/>
<sequence>MEQNYHVIKIKYSKGDEIKYISHLDLIRALERAIRRAGLPIAYSQGFNPRMLISYKTRALKVGETSDECEAEIKLLENIPLQEIKNIMNTVLPKGMEIAATDMLSC</sequence>
<evidence type="ECO:0000313" key="3">
    <source>
        <dbReference type="Proteomes" id="UP000178417"/>
    </source>
</evidence>
<dbReference type="Pfam" id="PF10105">
    <property type="entry name" value="DUF2344"/>
    <property type="match status" value="1"/>
</dbReference>